<feature type="transmembrane region" description="Helical" evidence="1">
    <location>
        <begin position="50"/>
        <end position="67"/>
    </location>
</feature>
<keyword evidence="3" id="KW-1185">Reference proteome</keyword>
<accession>A0A8J3ECK7</accession>
<dbReference type="PANTHER" id="PTHR38592">
    <property type="entry name" value="BLL4819 PROTEIN"/>
    <property type="match status" value="1"/>
</dbReference>
<gene>
    <name evidence="2" type="ORF">GCM10010964_38460</name>
</gene>
<dbReference type="RefSeq" id="WP_188903201.1">
    <property type="nucleotide sequence ID" value="NZ_BMKS01000016.1"/>
</dbReference>
<feature type="transmembrane region" description="Helical" evidence="1">
    <location>
        <begin position="79"/>
        <end position="103"/>
    </location>
</feature>
<reference evidence="2 3" key="1">
    <citation type="journal article" date="2014" name="Int. J. Syst. Evol. Microbiol.">
        <title>Complete genome sequence of Corynebacterium casei LMG S-19264T (=DSM 44701T), isolated from a smear-ripened cheese.</title>
        <authorList>
            <consortium name="US DOE Joint Genome Institute (JGI-PGF)"/>
            <person name="Walter F."/>
            <person name="Albersmeier A."/>
            <person name="Kalinowski J."/>
            <person name="Ruckert C."/>
        </authorList>
    </citation>
    <scope>NUCLEOTIDE SEQUENCE [LARGE SCALE GENOMIC DNA]</scope>
    <source>
        <strain evidence="2 3">CGMCC 1.16330</strain>
    </source>
</reference>
<dbReference type="InterPro" id="IPR014550">
    <property type="entry name" value="UCP028704_OpgC"/>
</dbReference>
<feature type="transmembrane region" description="Helical" evidence="1">
    <location>
        <begin position="341"/>
        <end position="365"/>
    </location>
</feature>
<feature type="transmembrane region" description="Helical" evidence="1">
    <location>
        <begin position="141"/>
        <end position="160"/>
    </location>
</feature>
<feature type="transmembrane region" description="Helical" evidence="1">
    <location>
        <begin position="196"/>
        <end position="214"/>
    </location>
</feature>
<dbReference type="Proteomes" id="UP000597507">
    <property type="component" value="Unassembled WGS sequence"/>
</dbReference>
<proteinExistence type="predicted"/>
<sequence length="406" mass="44226">MFALIRQDRDLRVDFFRGLALWIIFVNHIPGNWLGLVTPRNYVLADATETFVLLAGYAAGLAYGMVMDRQGWAFAASRVMGRVFTLYVAHIFLLVVFTAQVGYSAERLDTHAYLDELQLDPFAREPYRALLEALLLRYQPSFLNILPLYVVLLAMFALAMPLMRRTWLLLGASAALYAATRTFGWDLPSWSGEGWFFNPLGWQLLFFIGCALGYRPPGGGAPLAVPYRRSLVVLSLALLAAGVVATQLLYFRWDVAEQRLPATVARFLAGIDKAAMHPMRLGSMLALTYLAAHFIPRMAAWLRGRAAAPFVLMGQQALPVFCAGIALSFLGRVAIEVSDRWAMQLLVNLAGPALLVLLAALTAWYEAEKRAGRRGAAASAAAGLAAVPAAPGAAIPLPAPARGDSG</sequence>
<evidence type="ECO:0000313" key="2">
    <source>
        <dbReference type="EMBL" id="GGG47394.1"/>
    </source>
</evidence>
<name>A0A8J3ECK7_9PROT</name>
<dbReference type="Pfam" id="PF10129">
    <property type="entry name" value="OpgC_C"/>
    <property type="match status" value="1"/>
</dbReference>
<dbReference type="PANTHER" id="PTHR38592:SF3">
    <property type="entry name" value="BLL4819 PROTEIN"/>
    <property type="match status" value="1"/>
</dbReference>
<organism evidence="2 3">
    <name type="scientific">Caldovatus sediminis</name>
    <dbReference type="NCBI Taxonomy" id="2041189"/>
    <lineage>
        <taxon>Bacteria</taxon>
        <taxon>Pseudomonadati</taxon>
        <taxon>Pseudomonadota</taxon>
        <taxon>Alphaproteobacteria</taxon>
        <taxon>Acetobacterales</taxon>
        <taxon>Roseomonadaceae</taxon>
        <taxon>Caldovatus</taxon>
    </lineage>
</organism>
<feature type="transmembrane region" description="Helical" evidence="1">
    <location>
        <begin position="12"/>
        <end position="30"/>
    </location>
</feature>
<feature type="transmembrane region" description="Helical" evidence="1">
    <location>
        <begin position="167"/>
        <end position="184"/>
    </location>
</feature>
<feature type="transmembrane region" description="Helical" evidence="1">
    <location>
        <begin position="279"/>
        <end position="296"/>
    </location>
</feature>
<dbReference type="AlphaFoldDB" id="A0A8J3ECK7"/>
<evidence type="ECO:0000313" key="3">
    <source>
        <dbReference type="Proteomes" id="UP000597507"/>
    </source>
</evidence>
<keyword evidence="1" id="KW-1133">Transmembrane helix</keyword>
<feature type="transmembrane region" description="Helical" evidence="1">
    <location>
        <begin position="230"/>
        <end position="251"/>
    </location>
</feature>
<evidence type="ECO:0000256" key="1">
    <source>
        <dbReference type="SAM" id="Phobius"/>
    </source>
</evidence>
<protein>
    <submittedName>
        <fullName evidence="2">Membrane protein</fullName>
    </submittedName>
</protein>
<comment type="caution">
    <text evidence="2">The sequence shown here is derived from an EMBL/GenBank/DDBJ whole genome shotgun (WGS) entry which is preliminary data.</text>
</comment>
<dbReference type="EMBL" id="BMKS01000016">
    <property type="protein sequence ID" value="GGG47394.1"/>
    <property type="molecule type" value="Genomic_DNA"/>
</dbReference>
<feature type="transmembrane region" description="Helical" evidence="1">
    <location>
        <begin position="317"/>
        <end position="335"/>
    </location>
</feature>
<keyword evidence="1" id="KW-0812">Transmembrane</keyword>
<dbReference type="PIRSF" id="PIRSF028704">
    <property type="entry name" value="UPC028704"/>
    <property type="match status" value="1"/>
</dbReference>
<keyword evidence="1" id="KW-0472">Membrane</keyword>